<dbReference type="EMBL" id="JAZDWU010000004">
    <property type="protein sequence ID" value="KAL0005949.1"/>
    <property type="molecule type" value="Genomic_DNA"/>
</dbReference>
<dbReference type="AlphaFoldDB" id="A0AAW2D8I8"/>
<dbReference type="Proteomes" id="UP001459277">
    <property type="component" value="Unassembled WGS sequence"/>
</dbReference>
<gene>
    <name evidence="1" type="ORF">SO802_013510</name>
</gene>
<sequence length="177" mass="19554">MDSHARISGSDSHHFVLGILTHCQNDGYYLYLLTPILSPPSTDSVTDDYHVMTKVLLLGTIFFSDVSNNDMLESGSGSHVRPNLEHLYHENPRNLNAERSAFGDGVTAIIQGGGALAIQNDTDSIPEVYVLLRSKTEAFKRTLDGISGCKLLIFSEEYLFSHFMKIVFSSDPNIIMG</sequence>
<comment type="caution">
    <text evidence="1">The sequence shown here is derived from an EMBL/GenBank/DDBJ whole genome shotgun (WGS) entry which is preliminary data.</text>
</comment>
<keyword evidence="2" id="KW-1185">Reference proteome</keyword>
<protein>
    <submittedName>
        <fullName evidence="1">Uncharacterized protein</fullName>
    </submittedName>
</protein>
<accession>A0AAW2D8I8</accession>
<organism evidence="1 2">
    <name type="scientific">Lithocarpus litseifolius</name>
    <dbReference type="NCBI Taxonomy" id="425828"/>
    <lineage>
        <taxon>Eukaryota</taxon>
        <taxon>Viridiplantae</taxon>
        <taxon>Streptophyta</taxon>
        <taxon>Embryophyta</taxon>
        <taxon>Tracheophyta</taxon>
        <taxon>Spermatophyta</taxon>
        <taxon>Magnoliopsida</taxon>
        <taxon>eudicotyledons</taxon>
        <taxon>Gunneridae</taxon>
        <taxon>Pentapetalae</taxon>
        <taxon>rosids</taxon>
        <taxon>fabids</taxon>
        <taxon>Fagales</taxon>
        <taxon>Fagaceae</taxon>
        <taxon>Lithocarpus</taxon>
    </lineage>
</organism>
<reference evidence="1 2" key="1">
    <citation type="submission" date="2024-01" db="EMBL/GenBank/DDBJ databases">
        <title>A telomere-to-telomere, gap-free genome of sweet tea (Lithocarpus litseifolius).</title>
        <authorList>
            <person name="Zhou J."/>
        </authorList>
    </citation>
    <scope>NUCLEOTIDE SEQUENCE [LARGE SCALE GENOMIC DNA]</scope>
    <source>
        <strain evidence="1">Zhou-2022a</strain>
        <tissue evidence="1">Leaf</tissue>
    </source>
</reference>
<proteinExistence type="predicted"/>
<evidence type="ECO:0000313" key="2">
    <source>
        <dbReference type="Proteomes" id="UP001459277"/>
    </source>
</evidence>
<evidence type="ECO:0000313" key="1">
    <source>
        <dbReference type="EMBL" id="KAL0005949.1"/>
    </source>
</evidence>
<name>A0AAW2D8I8_9ROSI</name>